<evidence type="ECO:0000313" key="3">
    <source>
        <dbReference type="EMBL" id="OJA16237.1"/>
    </source>
</evidence>
<comment type="caution">
    <text evidence="3">The sequence shown here is derived from an EMBL/GenBank/DDBJ whole genome shotgun (WGS) entry which is preliminary data.</text>
</comment>
<reference evidence="3 4" key="1">
    <citation type="submission" date="2016-03" db="EMBL/GenBank/DDBJ databases">
        <title>Comparative genomics of the ectomycorrhizal sister species Rhizopogon vinicolor and Rhizopogon vesiculosus (Basidiomycota: Boletales) reveals a divergence of the mating type B locus.</title>
        <authorList>
            <person name="Mujic A.B."/>
            <person name="Kuo A."/>
            <person name="Tritt A."/>
            <person name="Lipzen A."/>
            <person name="Chen C."/>
            <person name="Johnson J."/>
            <person name="Sharma A."/>
            <person name="Barry K."/>
            <person name="Grigoriev I.V."/>
            <person name="Spatafora J.W."/>
        </authorList>
    </citation>
    <scope>NUCLEOTIDE SEQUENCE [LARGE SCALE GENOMIC DNA]</scope>
    <source>
        <strain evidence="3 4">AM-OR11-056</strain>
    </source>
</reference>
<evidence type="ECO:0000313" key="4">
    <source>
        <dbReference type="Proteomes" id="UP000183567"/>
    </source>
</evidence>
<feature type="region of interest" description="Disordered" evidence="1">
    <location>
        <begin position="79"/>
        <end position="124"/>
    </location>
</feature>
<name>A0A1J8Q5C8_9AGAM</name>
<sequence length="167" mass="18649">MTIKASSSKKAKVVATRSQSGKSHRASLADVENAPRRECMTPEQLKILNPFYNKNPPDANGYRPVQKVVNWFNNRRAKERRLHRHSSANPSPLSQSFSMNVDSDAGETASEDDSDSFGSEDNQNDPHCIVAMAGMSRKEVDVAFILCNLKRRIVPRQSQPNDVFTST</sequence>
<dbReference type="SUPFAM" id="SSF46689">
    <property type="entry name" value="Homeodomain-like"/>
    <property type="match status" value="1"/>
</dbReference>
<evidence type="ECO:0000256" key="1">
    <source>
        <dbReference type="SAM" id="MobiDB-lite"/>
    </source>
</evidence>
<dbReference type="Proteomes" id="UP000183567">
    <property type="component" value="Unassembled WGS sequence"/>
</dbReference>
<protein>
    <recommendedName>
        <fullName evidence="2">Homeobox domain-containing protein</fullName>
    </recommendedName>
</protein>
<feature type="compositionally biased region" description="Polar residues" evidence="1">
    <location>
        <begin position="87"/>
        <end position="101"/>
    </location>
</feature>
<evidence type="ECO:0000259" key="2">
    <source>
        <dbReference type="SMART" id="SM00389"/>
    </source>
</evidence>
<dbReference type="OrthoDB" id="6159439at2759"/>
<dbReference type="GO" id="GO:0003677">
    <property type="term" value="F:DNA binding"/>
    <property type="evidence" value="ECO:0007669"/>
    <property type="project" value="InterPro"/>
</dbReference>
<dbReference type="AlphaFoldDB" id="A0A1J8Q5C8"/>
<feature type="domain" description="Homeobox" evidence="2">
    <location>
        <begin position="33"/>
        <end position="86"/>
    </location>
</feature>
<dbReference type="EMBL" id="LVVM01002679">
    <property type="protein sequence ID" value="OJA16237.1"/>
    <property type="molecule type" value="Genomic_DNA"/>
</dbReference>
<proteinExistence type="predicted"/>
<dbReference type="InterPro" id="IPR009057">
    <property type="entry name" value="Homeodomain-like_sf"/>
</dbReference>
<keyword evidence="4" id="KW-1185">Reference proteome</keyword>
<feature type="region of interest" description="Disordered" evidence="1">
    <location>
        <begin position="1"/>
        <end position="37"/>
    </location>
</feature>
<dbReference type="SMART" id="SM00389">
    <property type="entry name" value="HOX"/>
    <property type="match status" value="1"/>
</dbReference>
<organism evidence="3 4">
    <name type="scientific">Rhizopogon vesiculosus</name>
    <dbReference type="NCBI Taxonomy" id="180088"/>
    <lineage>
        <taxon>Eukaryota</taxon>
        <taxon>Fungi</taxon>
        <taxon>Dikarya</taxon>
        <taxon>Basidiomycota</taxon>
        <taxon>Agaricomycotina</taxon>
        <taxon>Agaricomycetes</taxon>
        <taxon>Agaricomycetidae</taxon>
        <taxon>Boletales</taxon>
        <taxon>Suillineae</taxon>
        <taxon>Rhizopogonaceae</taxon>
        <taxon>Rhizopogon</taxon>
    </lineage>
</organism>
<dbReference type="CDD" id="cd00086">
    <property type="entry name" value="homeodomain"/>
    <property type="match status" value="1"/>
</dbReference>
<gene>
    <name evidence="3" type="ORF">AZE42_00051</name>
</gene>
<accession>A0A1J8Q5C8</accession>
<dbReference type="InterPro" id="IPR001356">
    <property type="entry name" value="HD"/>
</dbReference>